<evidence type="ECO:0000313" key="2">
    <source>
        <dbReference type="EMBL" id="OGM32426.1"/>
    </source>
</evidence>
<keyword evidence="1" id="KW-0812">Transmembrane</keyword>
<reference evidence="2 3" key="1">
    <citation type="journal article" date="2016" name="Nat. Commun.">
        <title>Thousands of microbial genomes shed light on interconnected biogeochemical processes in an aquifer system.</title>
        <authorList>
            <person name="Anantharaman K."/>
            <person name="Brown C.T."/>
            <person name="Hug L.A."/>
            <person name="Sharon I."/>
            <person name="Castelle C.J."/>
            <person name="Probst A.J."/>
            <person name="Thomas B.C."/>
            <person name="Singh A."/>
            <person name="Wilkins M.J."/>
            <person name="Karaoz U."/>
            <person name="Brodie E.L."/>
            <person name="Williams K.H."/>
            <person name="Hubbard S.S."/>
            <person name="Banfield J.F."/>
        </authorList>
    </citation>
    <scope>NUCLEOTIDE SEQUENCE [LARGE SCALE GENOMIC DNA]</scope>
</reference>
<proteinExistence type="predicted"/>
<name>A0A1F7YYK0_9BACT</name>
<sequence>MYPFFALFFFSSASYVLFFLLTESESPPLFATFIVINAIVYIYFIIYFITRSLLKAKISFREMEFIKKLSLSLEKFKPLKIFLFSSLALVYISLIALTALLLFALFIYPTFSDYVLEKTPSKTFSSDIYNMRTNLNLLKYDIKDLKLKLYFSQNPESYDYEDSNYIYKLRLDMNNIFGSGRNDYYLYHIQIHSKKSGLAHAGWQSGGVELHQTEAKSLKSTVSGITADYKSFPALNDKDIFVITVKDKDVDTFYIIHPKESEYEADYSPVIYLDYVEGMVVSYVDYEFLEDEGKIRLFLTEPLNGSSTVIVSFKTDDKGHVTTTTRLEKVD</sequence>
<protein>
    <submittedName>
        <fullName evidence="2">Uncharacterized protein</fullName>
    </submittedName>
</protein>
<keyword evidence="1" id="KW-0472">Membrane</keyword>
<feature type="transmembrane region" description="Helical" evidence="1">
    <location>
        <begin position="81"/>
        <end position="108"/>
    </location>
</feature>
<comment type="caution">
    <text evidence="2">The sequence shown here is derived from an EMBL/GenBank/DDBJ whole genome shotgun (WGS) entry which is preliminary data.</text>
</comment>
<dbReference type="AlphaFoldDB" id="A0A1F7YYK0"/>
<evidence type="ECO:0000256" key="1">
    <source>
        <dbReference type="SAM" id="Phobius"/>
    </source>
</evidence>
<dbReference type="EMBL" id="MGGR01000031">
    <property type="protein sequence ID" value="OGM32426.1"/>
    <property type="molecule type" value="Genomic_DNA"/>
</dbReference>
<gene>
    <name evidence="2" type="ORF">A3D01_04605</name>
</gene>
<organism evidence="2 3">
    <name type="scientific">Candidatus Woesebacteria bacterium RIFCSPHIGHO2_02_FULL_39_13</name>
    <dbReference type="NCBI Taxonomy" id="1802505"/>
    <lineage>
        <taxon>Bacteria</taxon>
        <taxon>Candidatus Woeseibacteriota</taxon>
    </lineage>
</organism>
<keyword evidence="1" id="KW-1133">Transmembrane helix</keyword>
<evidence type="ECO:0000313" key="3">
    <source>
        <dbReference type="Proteomes" id="UP000177169"/>
    </source>
</evidence>
<feature type="transmembrane region" description="Helical" evidence="1">
    <location>
        <begin position="34"/>
        <end position="54"/>
    </location>
</feature>
<dbReference type="Proteomes" id="UP000177169">
    <property type="component" value="Unassembled WGS sequence"/>
</dbReference>
<accession>A0A1F7YYK0</accession>